<name>A0A8J3CL15_9PROT</name>
<protein>
    <recommendedName>
        <fullName evidence="3">cysteine synthase</fullName>
        <ecNumber evidence="3">2.5.1.47</ecNumber>
    </recommendedName>
</protein>
<keyword evidence="11" id="KW-1185">Reference proteome</keyword>
<dbReference type="FunFam" id="3.40.50.1100:FF:000006">
    <property type="entry name" value="Cysteine synthase"/>
    <property type="match status" value="1"/>
</dbReference>
<reference evidence="10" key="1">
    <citation type="journal article" date="2014" name="Int. J. Syst. Evol. Microbiol.">
        <title>Complete genome sequence of Corynebacterium casei LMG S-19264T (=DSM 44701T), isolated from a smear-ripened cheese.</title>
        <authorList>
            <consortium name="US DOE Joint Genome Institute (JGI-PGF)"/>
            <person name="Walter F."/>
            <person name="Albersmeier A."/>
            <person name="Kalinowski J."/>
            <person name="Ruckert C."/>
        </authorList>
    </citation>
    <scope>NUCLEOTIDE SEQUENCE</scope>
    <source>
        <strain evidence="10">KCTC 32513</strain>
    </source>
</reference>
<organism evidence="10 11">
    <name type="scientific">Algimonas arctica</name>
    <dbReference type="NCBI Taxonomy" id="1479486"/>
    <lineage>
        <taxon>Bacteria</taxon>
        <taxon>Pseudomonadati</taxon>
        <taxon>Pseudomonadota</taxon>
        <taxon>Alphaproteobacteria</taxon>
        <taxon>Maricaulales</taxon>
        <taxon>Robiginitomaculaceae</taxon>
        <taxon>Algimonas</taxon>
    </lineage>
</organism>
<evidence type="ECO:0000256" key="5">
    <source>
        <dbReference type="ARBA" id="ARBA00022679"/>
    </source>
</evidence>
<evidence type="ECO:0000313" key="11">
    <source>
        <dbReference type="Proteomes" id="UP000634004"/>
    </source>
</evidence>
<feature type="domain" description="Tryptophan synthase beta chain-like PALP" evidence="9">
    <location>
        <begin position="36"/>
        <end position="323"/>
    </location>
</feature>
<dbReference type="EC" id="2.5.1.47" evidence="3"/>
<comment type="caution">
    <text evidence="10">The sequence shown here is derived from an EMBL/GenBank/DDBJ whole genome shotgun (WGS) entry which is preliminary data.</text>
</comment>
<dbReference type="Proteomes" id="UP000634004">
    <property type="component" value="Unassembled WGS sequence"/>
</dbReference>
<keyword evidence="4" id="KW-0028">Amino-acid biosynthesis</keyword>
<dbReference type="EMBL" id="BMZH01000001">
    <property type="protein sequence ID" value="GHA83271.1"/>
    <property type="molecule type" value="Genomic_DNA"/>
</dbReference>
<dbReference type="InterPro" id="IPR001926">
    <property type="entry name" value="TrpB-like_PALP"/>
</dbReference>
<dbReference type="Gene3D" id="3.40.50.1100">
    <property type="match status" value="2"/>
</dbReference>
<dbReference type="RefSeq" id="WP_233353921.1">
    <property type="nucleotide sequence ID" value="NZ_BMZH01000001.1"/>
</dbReference>
<comment type="catalytic activity">
    <reaction evidence="8">
        <text>O-acetyl-L-serine + hydrogen sulfide = L-cysteine + acetate</text>
        <dbReference type="Rhea" id="RHEA:14829"/>
        <dbReference type="ChEBI" id="CHEBI:29919"/>
        <dbReference type="ChEBI" id="CHEBI:30089"/>
        <dbReference type="ChEBI" id="CHEBI:35235"/>
        <dbReference type="ChEBI" id="CHEBI:58340"/>
        <dbReference type="EC" id="2.5.1.47"/>
    </reaction>
</comment>
<evidence type="ECO:0000256" key="4">
    <source>
        <dbReference type="ARBA" id="ARBA00022605"/>
    </source>
</evidence>
<keyword evidence="5" id="KW-0808">Transferase</keyword>
<evidence type="ECO:0000256" key="8">
    <source>
        <dbReference type="ARBA" id="ARBA00047931"/>
    </source>
</evidence>
<sequence length="357" mass="38200">MNFTFVMRYSAIMTDMTLLRDVARPYVEPKPFACLQKLIGNTPMIAIDLSYQGARRRVFAKLEYFNLSGSIKDRMALEVLRNAYASGALRPGDTIVEATSGNAGIAVAALGRALGHPVVIYMPDWMSVERVALMRSYGADVRLVSHADGGFLGSIAKTQEMARARNDVFLPRQFENEDNCNAHCRTTGPEILAQMDTAGAKISAFIAGVGTGGTVMGVGKALRCADPSIRVHPLEPAESPTLSTGYKVGKHRIQGVSDDFIPDILCLQSLDRVISVNDGDGIIMAQRLSAELGLGVGISSGANLIGAIKVGHAGGDIVTVFCDDSKKYLSTDLTKVEPVCDGYLSPDIELHGFDVVG</sequence>
<evidence type="ECO:0000256" key="3">
    <source>
        <dbReference type="ARBA" id="ARBA00012681"/>
    </source>
</evidence>
<evidence type="ECO:0000259" key="9">
    <source>
        <dbReference type="Pfam" id="PF00291"/>
    </source>
</evidence>
<keyword evidence="6" id="KW-0663">Pyridoxal phosphate</keyword>
<evidence type="ECO:0000256" key="6">
    <source>
        <dbReference type="ARBA" id="ARBA00022898"/>
    </source>
</evidence>
<comment type="cofactor">
    <cofactor evidence="1">
        <name>pyridoxal 5'-phosphate</name>
        <dbReference type="ChEBI" id="CHEBI:597326"/>
    </cofactor>
</comment>
<evidence type="ECO:0000313" key="10">
    <source>
        <dbReference type="EMBL" id="GHA83271.1"/>
    </source>
</evidence>
<dbReference type="Pfam" id="PF00291">
    <property type="entry name" value="PALP"/>
    <property type="match status" value="1"/>
</dbReference>
<keyword evidence="7" id="KW-0198">Cysteine biosynthesis</keyword>
<dbReference type="PANTHER" id="PTHR10314">
    <property type="entry name" value="CYSTATHIONINE BETA-SYNTHASE"/>
    <property type="match status" value="1"/>
</dbReference>
<dbReference type="InterPro" id="IPR036052">
    <property type="entry name" value="TrpB-like_PALP_sf"/>
</dbReference>
<accession>A0A8J3CL15</accession>
<reference evidence="10" key="2">
    <citation type="submission" date="2020-09" db="EMBL/GenBank/DDBJ databases">
        <authorList>
            <person name="Sun Q."/>
            <person name="Kim S."/>
        </authorList>
    </citation>
    <scope>NUCLEOTIDE SEQUENCE</scope>
    <source>
        <strain evidence="10">KCTC 32513</strain>
    </source>
</reference>
<evidence type="ECO:0000256" key="7">
    <source>
        <dbReference type="ARBA" id="ARBA00023192"/>
    </source>
</evidence>
<dbReference type="GO" id="GO:0004124">
    <property type="term" value="F:cysteine synthase activity"/>
    <property type="evidence" value="ECO:0007669"/>
    <property type="project" value="UniProtKB-EC"/>
</dbReference>
<comment type="similarity">
    <text evidence="2">Belongs to the cysteine synthase/cystathionine beta-synthase family.</text>
</comment>
<gene>
    <name evidence="10" type="ORF">GCM10009069_03200</name>
</gene>
<dbReference type="SUPFAM" id="SSF53686">
    <property type="entry name" value="Tryptophan synthase beta subunit-like PLP-dependent enzymes"/>
    <property type="match status" value="1"/>
</dbReference>
<dbReference type="InterPro" id="IPR050214">
    <property type="entry name" value="Cys_Synth/Cystath_Beta-Synth"/>
</dbReference>
<evidence type="ECO:0000256" key="2">
    <source>
        <dbReference type="ARBA" id="ARBA00007103"/>
    </source>
</evidence>
<dbReference type="CDD" id="cd01561">
    <property type="entry name" value="CBS_like"/>
    <property type="match status" value="1"/>
</dbReference>
<proteinExistence type="inferred from homology"/>
<dbReference type="AlphaFoldDB" id="A0A8J3CL15"/>
<evidence type="ECO:0000256" key="1">
    <source>
        <dbReference type="ARBA" id="ARBA00001933"/>
    </source>
</evidence>